<feature type="transmembrane region" description="Helical" evidence="7">
    <location>
        <begin position="242"/>
        <end position="271"/>
    </location>
</feature>
<dbReference type="EMBL" id="QGDD01000007">
    <property type="protein sequence ID" value="PWN01863.1"/>
    <property type="molecule type" value="Genomic_DNA"/>
</dbReference>
<keyword evidence="3 7" id="KW-0812">Transmembrane</keyword>
<evidence type="ECO:0000256" key="2">
    <source>
        <dbReference type="ARBA" id="ARBA00022475"/>
    </source>
</evidence>
<feature type="transmembrane region" description="Helical" evidence="7">
    <location>
        <begin position="298"/>
        <end position="324"/>
    </location>
</feature>
<proteinExistence type="inferred from homology"/>
<feature type="transmembrane region" description="Helical" evidence="7">
    <location>
        <begin position="336"/>
        <end position="360"/>
    </location>
</feature>
<name>A0A316TBW5_9ACTN</name>
<comment type="caution">
    <text evidence="9">The sequence shown here is derived from an EMBL/GenBank/DDBJ whole genome shotgun (WGS) entry which is preliminary data.</text>
</comment>
<dbReference type="InterPro" id="IPR003838">
    <property type="entry name" value="ABC3_permease_C"/>
</dbReference>
<evidence type="ECO:0000256" key="4">
    <source>
        <dbReference type="ARBA" id="ARBA00022989"/>
    </source>
</evidence>
<comment type="similarity">
    <text evidence="6">Belongs to the ABC-4 integral membrane protein family.</text>
</comment>
<gene>
    <name evidence="9" type="ORF">DJ010_14995</name>
</gene>
<feature type="transmembrane region" description="Helical" evidence="7">
    <location>
        <begin position="417"/>
        <end position="440"/>
    </location>
</feature>
<keyword evidence="10" id="KW-1185">Reference proteome</keyword>
<reference evidence="9 10" key="1">
    <citation type="submission" date="2018-05" db="EMBL/GenBank/DDBJ databases">
        <title>Nocardioides silvaticus genome.</title>
        <authorList>
            <person name="Li C."/>
            <person name="Wang G."/>
        </authorList>
    </citation>
    <scope>NUCLEOTIDE SEQUENCE [LARGE SCALE GENOMIC DNA]</scope>
    <source>
        <strain evidence="9 10">CCTCC AB 2018079</strain>
    </source>
</reference>
<organism evidence="9 10">
    <name type="scientific">Nocardioides silvaticus</name>
    <dbReference type="NCBI Taxonomy" id="2201891"/>
    <lineage>
        <taxon>Bacteria</taxon>
        <taxon>Bacillati</taxon>
        <taxon>Actinomycetota</taxon>
        <taxon>Actinomycetes</taxon>
        <taxon>Propionibacteriales</taxon>
        <taxon>Nocardioidaceae</taxon>
        <taxon>Nocardioides</taxon>
    </lineage>
</organism>
<feature type="domain" description="ABC3 transporter permease C-terminal" evidence="8">
    <location>
        <begin position="249"/>
        <end position="370"/>
    </location>
</feature>
<dbReference type="PANTHER" id="PTHR30572:SF4">
    <property type="entry name" value="ABC TRANSPORTER PERMEASE YTRF"/>
    <property type="match status" value="1"/>
</dbReference>
<feature type="transmembrane region" description="Helical" evidence="7">
    <location>
        <begin position="16"/>
        <end position="36"/>
    </location>
</feature>
<dbReference type="PANTHER" id="PTHR30572">
    <property type="entry name" value="MEMBRANE COMPONENT OF TRANSPORTER-RELATED"/>
    <property type="match status" value="1"/>
</dbReference>
<accession>A0A316TBW5</accession>
<evidence type="ECO:0000313" key="10">
    <source>
        <dbReference type="Proteomes" id="UP000245507"/>
    </source>
</evidence>
<dbReference type="InterPro" id="IPR050250">
    <property type="entry name" value="Macrolide_Exporter_MacB"/>
</dbReference>
<comment type="subcellular location">
    <subcellularLocation>
        <location evidence="1">Cell membrane</location>
        <topology evidence="1">Multi-pass membrane protein</topology>
    </subcellularLocation>
</comment>
<feature type="domain" description="ABC3 transporter permease C-terminal" evidence="8">
    <location>
        <begin position="693"/>
        <end position="811"/>
    </location>
</feature>
<dbReference type="Pfam" id="PF02687">
    <property type="entry name" value="FtsX"/>
    <property type="match status" value="2"/>
</dbReference>
<feature type="transmembrane region" description="Helical" evidence="7">
    <location>
        <begin position="781"/>
        <end position="801"/>
    </location>
</feature>
<keyword evidence="2" id="KW-1003">Cell membrane</keyword>
<feature type="transmembrane region" description="Helical" evidence="7">
    <location>
        <begin position="391"/>
        <end position="411"/>
    </location>
</feature>
<dbReference type="OrthoDB" id="9780560at2"/>
<feature type="transmembrane region" description="Helical" evidence="7">
    <location>
        <begin position="685"/>
        <end position="714"/>
    </location>
</feature>
<evidence type="ECO:0000256" key="5">
    <source>
        <dbReference type="ARBA" id="ARBA00023136"/>
    </source>
</evidence>
<evidence type="ECO:0000259" key="8">
    <source>
        <dbReference type="Pfam" id="PF02687"/>
    </source>
</evidence>
<evidence type="ECO:0000313" key="9">
    <source>
        <dbReference type="EMBL" id="PWN01863.1"/>
    </source>
</evidence>
<dbReference type="GO" id="GO:0005886">
    <property type="term" value="C:plasma membrane"/>
    <property type="evidence" value="ECO:0007669"/>
    <property type="project" value="UniProtKB-SubCell"/>
</dbReference>
<protein>
    <submittedName>
        <fullName evidence="9">ABC transporter permease</fullName>
    </submittedName>
</protein>
<evidence type="ECO:0000256" key="7">
    <source>
        <dbReference type="SAM" id="Phobius"/>
    </source>
</evidence>
<sequence length="818" mass="82531">MRSVVLGSLRSHTRRYVAALLAVVIGVGFVVVTAALSSAVRDGLLADLDVPYAGADVVVEKPEPDQAAALLEAAADGAADAWLVAWSIQPVALDGGDGAVVDDSADIGQLPADADRRWLDLEAGRFPEGPGEAVADPDAATGGGFGVGDTVLVGSGPDALEVEVVGLADSPTPFAAATLYLLWEDLQRWQDALYVSSVAWADPGDEDAAAEAVAAVVPDAEVLSVDAFVQQVQKEVNNQVDLVAVVVLLFATIALVVAVLVINNTFAILFAQRARDFALLRCVGATRRQVLRSVRLESAVLGCLAAVLGVAAGAAVGHGIVALVRSQWPQALLGEASIGAGWLVAAAAVGVGVTVVAAWLPTRRVVRVSPLVALRPDDSASPRTASGRLRVAAGVLAVAVGVGLLAAAALATALPVLLAGGVLTFGGVLLLGPVLVPALVRAAGPFAGRLLGPAGRLAAGNAVRNPRRAATTTASLLIGVTLTTAVLTGMASSRSALVEEMARQHPVDVALIGVDGPLPAELVDRVSAVAGVTGAAPVVGTSTEVGDLGRLPVLEAPGAGTTAAGLLRDDDRLPRHGTIVVPWDVLEDGDGTAEAGDRVLVGAGDRAVSLRVVGGEGWGAAALVAPGVLDRIDPSSDVRAIWARVADDADPDELSGSLEALARPVDAEVESGVDRRDHVSFQLDVLTAGVVGLLAIAVVIALVGIANTLGLSVLERGREHALLRALGLTRGRLRTMLAAEAVLLSVVATLLGTALGVGFAWAGVRALVQPAIDGAGLVLPWGQLAAVVGTSAVAALLAAVLPARRASRTPPAAGLALD</sequence>
<keyword evidence="5 7" id="KW-0472">Membrane</keyword>
<dbReference type="AlphaFoldDB" id="A0A316TBW5"/>
<dbReference type="RefSeq" id="WP_109695200.1">
    <property type="nucleotide sequence ID" value="NZ_QGDD01000007.1"/>
</dbReference>
<keyword evidence="4 7" id="KW-1133">Transmembrane helix</keyword>
<feature type="transmembrane region" description="Helical" evidence="7">
    <location>
        <begin position="735"/>
        <end position="761"/>
    </location>
</feature>
<evidence type="ECO:0000256" key="1">
    <source>
        <dbReference type="ARBA" id="ARBA00004651"/>
    </source>
</evidence>
<evidence type="ECO:0000256" key="6">
    <source>
        <dbReference type="ARBA" id="ARBA00038076"/>
    </source>
</evidence>
<feature type="transmembrane region" description="Helical" evidence="7">
    <location>
        <begin position="474"/>
        <end position="491"/>
    </location>
</feature>
<evidence type="ECO:0000256" key="3">
    <source>
        <dbReference type="ARBA" id="ARBA00022692"/>
    </source>
</evidence>
<dbReference type="GO" id="GO:0022857">
    <property type="term" value="F:transmembrane transporter activity"/>
    <property type="evidence" value="ECO:0007669"/>
    <property type="project" value="TreeGrafter"/>
</dbReference>
<dbReference type="Proteomes" id="UP000245507">
    <property type="component" value="Unassembled WGS sequence"/>
</dbReference>